<dbReference type="Proteomes" id="UP000231279">
    <property type="component" value="Unassembled WGS sequence"/>
</dbReference>
<feature type="repeat" description="Solcar" evidence="4">
    <location>
        <begin position="1"/>
        <end position="57"/>
    </location>
</feature>
<evidence type="ECO:0000313" key="7">
    <source>
        <dbReference type="Proteomes" id="UP000231279"/>
    </source>
</evidence>
<evidence type="ECO:0000256" key="5">
    <source>
        <dbReference type="RuleBase" id="RU000488"/>
    </source>
</evidence>
<proteinExistence type="inferred from homology"/>
<comment type="subcellular location">
    <subcellularLocation>
        <location evidence="1">Membrane</location>
        <topology evidence="1">Multi-pass membrane protein</topology>
    </subcellularLocation>
</comment>
<evidence type="ECO:0000313" key="6">
    <source>
        <dbReference type="EMBL" id="PIN06431.1"/>
    </source>
</evidence>
<keyword evidence="3 4" id="KW-0472">Membrane</keyword>
<protein>
    <recommendedName>
        <fullName evidence="8">Mitochondrial carrier protein</fullName>
    </recommendedName>
</protein>
<evidence type="ECO:0008006" key="8">
    <source>
        <dbReference type="Google" id="ProtNLM"/>
    </source>
</evidence>
<keyword evidence="2 4" id="KW-0812">Transmembrane</keyword>
<accession>A0A2G9GMA0</accession>
<sequence length="70" mass="7908">MIKVRIQLDQGSAADVTKNMLRNEGTWAFYKGLSAGLLRQSTFATARLGSFRVFFFFPPLYVTLTAVKEM</sequence>
<evidence type="ECO:0000256" key="3">
    <source>
        <dbReference type="ARBA" id="ARBA00023136"/>
    </source>
</evidence>
<dbReference type="InterPro" id="IPR023395">
    <property type="entry name" value="MCP_dom_sf"/>
</dbReference>
<reference evidence="7" key="1">
    <citation type="journal article" date="2018" name="Gigascience">
        <title>Genome assembly of the Pink Ipe (Handroanthus impetiginosus, Bignoniaceae), a highly valued, ecologically keystone Neotropical timber forest tree.</title>
        <authorList>
            <person name="Silva-Junior O.B."/>
            <person name="Grattapaglia D."/>
            <person name="Novaes E."/>
            <person name="Collevatti R.G."/>
        </authorList>
    </citation>
    <scope>NUCLEOTIDE SEQUENCE [LARGE SCALE GENOMIC DNA]</scope>
    <source>
        <strain evidence="7">cv. UFG-1</strain>
    </source>
</reference>
<dbReference type="OrthoDB" id="1661350at2759"/>
<evidence type="ECO:0000256" key="1">
    <source>
        <dbReference type="ARBA" id="ARBA00004141"/>
    </source>
</evidence>
<dbReference type="PROSITE" id="PS50920">
    <property type="entry name" value="SOLCAR"/>
    <property type="match status" value="1"/>
</dbReference>
<gene>
    <name evidence="6" type="ORF">CDL12_21016</name>
</gene>
<dbReference type="AlphaFoldDB" id="A0A2G9GMA0"/>
<keyword evidence="5" id="KW-0813">Transport</keyword>
<keyword evidence="7" id="KW-1185">Reference proteome</keyword>
<dbReference type="Pfam" id="PF00153">
    <property type="entry name" value="Mito_carr"/>
    <property type="match status" value="1"/>
</dbReference>
<name>A0A2G9GMA0_9LAMI</name>
<organism evidence="6 7">
    <name type="scientific">Handroanthus impetiginosus</name>
    <dbReference type="NCBI Taxonomy" id="429701"/>
    <lineage>
        <taxon>Eukaryota</taxon>
        <taxon>Viridiplantae</taxon>
        <taxon>Streptophyta</taxon>
        <taxon>Embryophyta</taxon>
        <taxon>Tracheophyta</taxon>
        <taxon>Spermatophyta</taxon>
        <taxon>Magnoliopsida</taxon>
        <taxon>eudicotyledons</taxon>
        <taxon>Gunneridae</taxon>
        <taxon>Pentapetalae</taxon>
        <taxon>asterids</taxon>
        <taxon>lamiids</taxon>
        <taxon>Lamiales</taxon>
        <taxon>Bignoniaceae</taxon>
        <taxon>Crescentiina</taxon>
        <taxon>Tabebuia alliance</taxon>
        <taxon>Handroanthus</taxon>
    </lineage>
</organism>
<dbReference type="Gene3D" id="1.50.40.10">
    <property type="entry name" value="Mitochondrial carrier domain"/>
    <property type="match status" value="1"/>
</dbReference>
<dbReference type="STRING" id="429701.A0A2G9GMA0"/>
<evidence type="ECO:0000256" key="2">
    <source>
        <dbReference type="ARBA" id="ARBA00022692"/>
    </source>
</evidence>
<evidence type="ECO:0000256" key="4">
    <source>
        <dbReference type="PROSITE-ProRule" id="PRU00282"/>
    </source>
</evidence>
<dbReference type="EMBL" id="NKXS01004422">
    <property type="protein sequence ID" value="PIN06431.1"/>
    <property type="molecule type" value="Genomic_DNA"/>
</dbReference>
<dbReference type="GO" id="GO:0016020">
    <property type="term" value="C:membrane"/>
    <property type="evidence" value="ECO:0007669"/>
    <property type="project" value="UniProtKB-SubCell"/>
</dbReference>
<dbReference type="SUPFAM" id="SSF103506">
    <property type="entry name" value="Mitochondrial carrier"/>
    <property type="match status" value="1"/>
</dbReference>
<comment type="similarity">
    <text evidence="5">Belongs to the mitochondrial carrier (TC 2.A.29) family.</text>
</comment>
<comment type="caution">
    <text evidence="6">The sequence shown here is derived from an EMBL/GenBank/DDBJ whole genome shotgun (WGS) entry which is preliminary data.</text>
</comment>
<dbReference type="InterPro" id="IPR018108">
    <property type="entry name" value="MCP_transmembrane"/>
</dbReference>